<dbReference type="NCBIfam" id="TIGR00229">
    <property type="entry name" value="sensory_box"/>
    <property type="match status" value="1"/>
</dbReference>
<evidence type="ECO:0000313" key="7">
    <source>
        <dbReference type="EMBL" id="MDM1695571.1"/>
    </source>
</evidence>
<proteinExistence type="predicted"/>
<dbReference type="SUPFAM" id="SSF47384">
    <property type="entry name" value="Homodimeric domain of signal transducing histidine kinase"/>
    <property type="match status" value="1"/>
</dbReference>
<dbReference type="SUPFAM" id="SSF55785">
    <property type="entry name" value="PYP-like sensor domain (PAS domain)"/>
    <property type="match status" value="2"/>
</dbReference>
<keyword evidence="3" id="KW-0597">Phosphoprotein</keyword>
<evidence type="ECO:0000256" key="2">
    <source>
        <dbReference type="ARBA" id="ARBA00012438"/>
    </source>
</evidence>
<dbReference type="AlphaFoldDB" id="A0AAW7DP00"/>
<dbReference type="SUPFAM" id="SSF55874">
    <property type="entry name" value="ATPase domain of HSP90 chaperone/DNA topoisomerase II/histidine kinase"/>
    <property type="match status" value="1"/>
</dbReference>
<dbReference type="RefSeq" id="WP_286593082.1">
    <property type="nucleotide sequence ID" value="NZ_JACANB010000001.1"/>
</dbReference>
<dbReference type="EMBL" id="JACANB010000001">
    <property type="protein sequence ID" value="MDM1695571.1"/>
    <property type="molecule type" value="Genomic_DNA"/>
</dbReference>
<dbReference type="InterPro" id="IPR004358">
    <property type="entry name" value="Sig_transdc_His_kin-like_C"/>
</dbReference>
<dbReference type="SMART" id="SM00388">
    <property type="entry name" value="HisKA"/>
    <property type="match status" value="1"/>
</dbReference>
<dbReference type="InterPro" id="IPR035965">
    <property type="entry name" value="PAS-like_dom_sf"/>
</dbReference>
<dbReference type="CDD" id="cd00082">
    <property type="entry name" value="HisKA"/>
    <property type="match status" value="1"/>
</dbReference>
<organism evidence="7 8">
    <name type="scientific">Thiopseudomonas alkaliphila</name>
    <dbReference type="NCBI Taxonomy" id="1697053"/>
    <lineage>
        <taxon>Bacteria</taxon>
        <taxon>Pseudomonadati</taxon>
        <taxon>Pseudomonadota</taxon>
        <taxon>Gammaproteobacteria</taxon>
        <taxon>Pseudomonadales</taxon>
        <taxon>Pseudomonadaceae</taxon>
        <taxon>Thiopseudomonas</taxon>
    </lineage>
</organism>
<dbReference type="InterPro" id="IPR003661">
    <property type="entry name" value="HisK_dim/P_dom"/>
</dbReference>
<dbReference type="InterPro" id="IPR013655">
    <property type="entry name" value="PAS_fold_3"/>
</dbReference>
<dbReference type="Gene3D" id="1.10.287.130">
    <property type="match status" value="1"/>
</dbReference>
<reference evidence="7" key="2">
    <citation type="journal article" date="2022" name="Sci. Total Environ.">
        <title>Prevalence, transmission, and molecular epidemiology of tet(X)-positive bacteria among humans, animals, and environmental niches in China: An epidemiological, and genomic-based study.</title>
        <authorList>
            <person name="Dong N."/>
            <person name="Zeng Y."/>
            <person name="Cai C."/>
            <person name="Sun C."/>
            <person name="Lu J."/>
            <person name="Liu C."/>
            <person name="Zhou H."/>
            <person name="Sun Q."/>
            <person name="Shu L."/>
            <person name="Wang H."/>
            <person name="Wang Y."/>
            <person name="Wang S."/>
            <person name="Wu C."/>
            <person name="Chan E.W."/>
            <person name="Chen G."/>
            <person name="Shen Z."/>
            <person name="Chen S."/>
            <person name="Zhang R."/>
        </authorList>
    </citation>
    <scope>NUCLEOTIDE SEQUENCE</scope>
    <source>
        <strain evidence="7">DF46-2-2</strain>
    </source>
</reference>
<dbReference type="InterPro" id="IPR036890">
    <property type="entry name" value="HATPase_C_sf"/>
</dbReference>
<feature type="domain" description="PAC" evidence="6">
    <location>
        <begin position="334"/>
        <end position="387"/>
    </location>
</feature>
<dbReference type="GO" id="GO:0000155">
    <property type="term" value="F:phosphorelay sensor kinase activity"/>
    <property type="evidence" value="ECO:0007669"/>
    <property type="project" value="InterPro"/>
</dbReference>
<dbReference type="EC" id="2.7.13.3" evidence="2"/>
<evidence type="ECO:0000256" key="1">
    <source>
        <dbReference type="ARBA" id="ARBA00000085"/>
    </source>
</evidence>
<dbReference type="InterPro" id="IPR003594">
    <property type="entry name" value="HATPase_dom"/>
</dbReference>
<dbReference type="SMART" id="SM00387">
    <property type="entry name" value="HATPase_c"/>
    <property type="match status" value="1"/>
</dbReference>
<dbReference type="SMART" id="SM00086">
    <property type="entry name" value="PAC"/>
    <property type="match status" value="2"/>
</dbReference>
<dbReference type="PRINTS" id="PR00344">
    <property type="entry name" value="BCTRLSENSOR"/>
</dbReference>
<dbReference type="InterPro" id="IPR000700">
    <property type="entry name" value="PAS-assoc_C"/>
</dbReference>
<dbReference type="Proteomes" id="UP001173465">
    <property type="component" value="Unassembled WGS sequence"/>
</dbReference>
<dbReference type="PROSITE" id="PS50109">
    <property type="entry name" value="HIS_KIN"/>
    <property type="match status" value="1"/>
</dbReference>
<dbReference type="InterPro" id="IPR005467">
    <property type="entry name" value="His_kinase_dom"/>
</dbReference>
<comment type="caution">
    <text evidence="7">The sequence shown here is derived from an EMBL/GenBank/DDBJ whole genome shotgun (WGS) entry which is preliminary data.</text>
</comment>
<dbReference type="PROSITE" id="PS50113">
    <property type="entry name" value="PAC"/>
    <property type="match status" value="1"/>
</dbReference>
<evidence type="ECO:0000259" key="6">
    <source>
        <dbReference type="PROSITE" id="PS50113"/>
    </source>
</evidence>
<reference evidence="7" key="1">
    <citation type="submission" date="2020-06" db="EMBL/GenBank/DDBJ databases">
        <authorList>
            <person name="Dong N."/>
        </authorList>
    </citation>
    <scope>NUCLEOTIDE SEQUENCE</scope>
    <source>
        <strain evidence="7">DF46-2-2</strain>
    </source>
</reference>
<evidence type="ECO:0000256" key="3">
    <source>
        <dbReference type="ARBA" id="ARBA00022553"/>
    </source>
</evidence>
<dbReference type="InterPro" id="IPR001610">
    <property type="entry name" value="PAC"/>
</dbReference>
<dbReference type="PROSITE" id="PS50112">
    <property type="entry name" value="PAS"/>
    <property type="match status" value="1"/>
</dbReference>
<dbReference type="InterPro" id="IPR000014">
    <property type="entry name" value="PAS"/>
</dbReference>
<protein>
    <recommendedName>
        <fullName evidence="2">histidine kinase</fullName>
        <ecNumber evidence="2">2.7.13.3</ecNumber>
    </recommendedName>
</protein>
<gene>
    <name evidence="7" type="ORF">HX099_02670</name>
</gene>
<dbReference type="Gene3D" id="3.30.565.10">
    <property type="entry name" value="Histidine kinase-like ATPase, C-terminal domain"/>
    <property type="match status" value="1"/>
</dbReference>
<dbReference type="Pfam" id="PF02518">
    <property type="entry name" value="HATPase_c"/>
    <property type="match status" value="1"/>
</dbReference>
<sequence length="756" mass="84448">MDIECPVAAEKRADKMLEFLRLQRSAAAPTLCLAALENYCLASPAVQQAAYYVWQPEQSDYLPVTNQAPQLLEDYAPDLSAAELRQQLLNAAATSNQAPQSECLEAKGWLLQRFEFAAFGEGLLVIQLGQPEQRQWLQGLVASLVAAQQASEQLLQQQCDLVKDPQPSLRVLASGELAEQNVALQGLLTQTQAELAQLLPSNHCALVRSSLLQERAIEEVESSYQDTILHWTYIPILDQQQVLVRGKDVSQTVKVNREAAQAWRLYRLITENSMDLISRHAPDGCFIDASPASWSLLGYWPEEMRGMQGLSLFHPDDAAQMHSAYNALSQQGYYTMTWRARHREGHYVWFETASRAIRETYTGSVVEIVSISRDITRRVLIEEHRQRLAEVVQANTDLILFLAPDGWVSGANPSAQKALQVAAEQTFAIKQVLAAEDYQRLRTLGWQQAETTGVWSAEVRLQPLQGRTSFPASLVLLAHRGRTGERYYSLVARDMTERERHEVAQRKHQEELAHTARLITLGELTSGIAHEMNQPLAAIMNYANASLRYLQQAAADESLAKVTQGLQRINEHAQHAAEVIKQLRALLRKEPRRLQALSVQQVVHEAVRLCQWQAGSWLISITTELPEQLPAIYADRVLLEQVLLNLIRNAMEANHQALPNSASEIQVRASLTEQQQIMIQVSDQGGGGQQANLEQLFTPFYTEKKDGLGLGLSMSRSIVEGFGGELNVQRLNSGGLMFSCCLPLREKATTASLLTK</sequence>
<evidence type="ECO:0000313" key="8">
    <source>
        <dbReference type="Proteomes" id="UP001173465"/>
    </source>
</evidence>
<dbReference type="InterPro" id="IPR036097">
    <property type="entry name" value="HisK_dim/P_sf"/>
</dbReference>
<accession>A0AAW7DP00</accession>
<dbReference type="Pfam" id="PF08447">
    <property type="entry name" value="PAS_3"/>
    <property type="match status" value="1"/>
</dbReference>
<name>A0AAW7DP00_9GAMM</name>
<dbReference type="CDD" id="cd00130">
    <property type="entry name" value="PAS"/>
    <property type="match status" value="1"/>
</dbReference>
<feature type="domain" description="PAS" evidence="5">
    <location>
        <begin position="262"/>
        <end position="332"/>
    </location>
</feature>
<comment type="catalytic activity">
    <reaction evidence="1">
        <text>ATP + protein L-histidine = ADP + protein N-phospho-L-histidine.</text>
        <dbReference type="EC" id="2.7.13.3"/>
    </reaction>
</comment>
<dbReference type="Pfam" id="PF00512">
    <property type="entry name" value="HisKA"/>
    <property type="match status" value="1"/>
</dbReference>
<dbReference type="SMART" id="SM00091">
    <property type="entry name" value="PAS"/>
    <property type="match status" value="2"/>
</dbReference>
<evidence type="ECO:0000259" key="5">
    <source>
        <dbReference type="PROSITE" id="PS50112"/>
    </source>
</evidence>
<evidence type="ECO:0000259" key="4">
    <source>
        <dbReference type="PROSITE" id="PS50109"/>
    </source>
</evidence>
<feature type="domain" description="Histidine kinase" evidence="4">
    <location>
        <begin position="527"/>
        <end position="746"/>
    </location>
</feature>
<dbReference type="PANTHER" id="PTHR43065">
    <property type="entry name" value="SENSOR HISTIDINE KINASE"/>
    <property type="match status" value="1"/>
</dbReference>
<dbReference type="PANTHER" id="PTHR43065:SF42">
    <property type="entry name" value="TWO-COMPONENT SENSOR PPRA"/>
    <property type="match status" value="1"/>
</dbReference>
<dbReference type="Gene3D" id="3.30.450.20">
    <property type="entry name" value="PAS domain"/>
    <property type="match status" value="2"/>
</dbReference>